<comment type="caution">
    <text evidence="1">The sequence shown here is derived from an EMBL/GenBank/DDBJ whole genome shotgun (WGS) entry which is preliminary data.</text>
</comment>
<name>A0A3M7SQZ5_BRAPC</name>
<protein>
    <recommendedName>
        <fullName evidence="3">HTH psq-type domain-containing protein</fullName>
    </recommendedName>
</protein>
<gene>
    <name evidence="1" type="ORF">BpHYR1_037515</name>
</gene>
<evidence type="ECO:0000313" key="1">
    <source>
        <dbReference type="EMBL" id="RNA38102.1"/>
    </source>
</evidence>
<dbReference type="Proteomes" id="UP000276133">
    <property type="component" value="Unassembled WGS sequence"/>
</dbReference>
<dbReference type="AlphaFoldDB" id="A0A3M7SQZ5"/>
<evidence type="ECO:0008006" key="3">
    <source>
        <dbReference type="Google" id="ProtNLM"/>
    </source>
</evidence>
<keyword evidence="2" id="KW-1185">Reference proteome</keyword>
<accession>A0A3M7SQZ5</accession>
<reference evidence="1 2" key="1">
    <citation type="journal article" date="2018" name="Sci. Rep.">
        <title>Genomic signatures of local adaptation to the degree of environmental predictability in rotifers.</title>
        <authorList>
            <person name="Franch-Gras L."/>
            <person name="Hahn C."/>
            <person name="Garcia-Roger E.M."/>
            <person name="Carmona M.J."/>
            <person name="Serra M."/>
            <person name="Gomez A."/>
        </authorList>
    </citation>
    <scope>NUCLEOTIDE SEQUENCE [LARGE SCALE GENOMIC DNA]</scope>
    <source>
        <strain evidence="1">HYR1</strain>
    </source>
</reference>
<dbReference type="Gene3D" id="1.10.10.60">
    <property type="entry name" value="Homeodomain-like"/>
    <property type="match status" value="1"/>
</dbReference>
<dbReference type="EMBL" id="REGN01000923">
    <property type="protein sequence ID" value="RNA38102.1"/>
    <property type="molecule type" value="Genomic_DNA"/>
</dbReference>
<sequence length="88" mass="10138">MTDNFAQKKKDKYGVNTSTISTILSSKAKILEHYENSEFEDITKPKKSDFSSKDAIERINDLKDLFLNKKEDFSNKNVKPNNPVLQIL</sequence>
<evidence type="ECO:0000313" key="2">
    <source>
        <dbReference type="Proteomes" id="UP000276133"/>
    </source>
</evidence>
<proteinExistence type="predicted"/>
<organism evidence="1 2">
    <name type="scientific">Brachionus plicatilis</name>
    <name type="common">Marine rotifer</name>
    <name type="synonym">Brachionus muelleri</name>
    <dbReference type="NCBI Taxonomy" id="10195"/>
    <lineage>
        <taxon>Eukaryota</taxon>
        <taxon>Metazoa</taxon>
        <taxon>Spiralia</taxon>
        <taxon>Gnathifera</taxon>
        <taxon>Rotifera</taxon>
        <taxon>Eurotatoria</taxon>
        <taxon>Monogononta</taxon>
        <taxon>Pseudotrocha</taxon>
        <taxon>Ploima</taxon>
        <taxon>Brachionidae</taxon>
        <taxon>Brachionus</taxon>
    </lineage>
</organism>